<dbReference type="PANTHER" id="PTHR37701:SF17">
    <property type="entry name" value="METHYL BINDING DOMAIN117"/>
    <property type="match status" value="1"/>
</dbReference>
<evidence type="ECO:0000313" key="2">
    <source>
        <dbReference type="EMBL" id="KAK6940166.1"/>
    </source>
</evidence>
<accession>A0AAN8W2G2</accession>
<comment type="caution">
    <text evidence="2">The sequence shown here is derived from an EMBL/GenBank/DDBJ whole genome shotgun (WGS) entry which is preliminary data.</text>
</comment>
<evidence type="ECO:0000256" key="1">
    <source>
        <dbReference type="SAM" id="MobiDB-lite"/>
    </source>
</evidence>
<dbReference type="Proteomes" id="UP001370490">
    <property type="component" value="Unassembled WGS sequence"/>
</dbReference>
<dbReference type="AlphaFoldDB" id="A0AAN8W2G2"/>
<feature type="region of interest" description="Disordered" evidence="1">
    <location>
        <begin position="65"/>
        <end position="96"/>
    </location>
</feature>
<dbReference type="EMBL" id="JBAMMX010000005">
    <property type="protein sequence ID" value="KAK6940166.1"/>
    <property type="molecule type" value="Genomic_DNA"/>
</dbReference>
<reference evidence="2 3" key="1">
    <citation type="submission" date="2023-12" db="EMBL/GenBank/DDBJ databases">
        <title>A high-quality genome assembly for Dillenia turbinata (Dilleniales).</title>
        <authorList>
            <person name="Chanderbali A."/>
        </authorList>
    </citation>
    <scope>NUCLEOTIDE SEQUENCE [LARGE SCALE GENOMIC DNA]</scope>
    <source>
        <strain evidence="2">LSX21</strain>
        <tissue evidence="2">Leaf</tissue>
    </source>
</reference>
<organism evidence="2 3">
    <name type="scientific">Dillenia turbinata</name>
    <dbReference type="NCBI Taxonomy" id="194707"/>
    <lineage>
        <taxon>Eukaryota</taxon>
        <taxon>Viridiplantae</taxon>
        <taxon>Streptophyta</taxon>
        <taxon>Embryophyta</taxon>
        <taxon>Tracheophyta</taxon>
        <taxon>Spermatophyta</taxon>
        <taxon>Magnoliopsida</taxon>
        <taxon>eudicotyledons</taxon>
        <taxon>Gunneridae</taxon>
        <taxon>Pentapetalae</taxon>
        <taxon>Dilleniales</taxon>
        <taxon>Dilleniaceae</taxon>
        <taxon>Dillenia</taxon>
    </lineage>
</organism>
<evidence type="ECO:0000313" key="3">
    <source>
        <dbReference type="Proteomes" id="UP001370490"/>
    </source>
</evidence>
<dbReference type="PANTHER" id="PTHR37701">
    <property type="entry name" value="METHYL-CPG-BINDING DOMAIN-CONTAINING PROTEIN 8"/>
    <property type="match status" value="1"/>
</dbReference>
<dbReference type="InterPro" id="IPR037472">
    <property type="entry name" value="MBD8"/>
</dbReference>
<gene>
    <name evidence="2" type="ORF">RJ641_029697</name>
</gene>
<feature type="compositionally biased region" description="Low complexity" evidence="1">
    <location>
        <begin position="79"/>
        <end position="91"/>
    </location>
</feature>
<name>A0AAN8W2G2_9MAGN</name>
<keyword evidence="3" id="KW-1185">Reference proteome</keyword>
<sequence>MGSPTVNLHLESIPTVDLRLFSQSELCALAQCSTNAFNPLRCDDVVIPKIDRSVFNESAGSRKQTYSRLRLAPRNPEISTSQSRSRTSLSLKPDPDTAENRRIICLLKDLFALESRVNDLTPIHAESLVPSHADYSEITTETTNVGHKRKRGRPRKSENYVVENDGVETVKVKDEKLNVEVDDKEKVIVNKSGAIVDIVALASLEDPFGFEMRRRTAGFVTEDDFIGFLNGLNGTWNSNRKKKMVVDADVHAALP</sequence>
<protein>
    <submittedName>
        <fullName evidence="2">Uncharacterized protein</fullName>
    </submittedName>
</protein>
<proteinExistence type="predicted"/>